<dbReference type="Gene3D" id="2.60.120.200">
    <property type="match status" value="1"/>
</dbReference>
<evidence type="ECO:0000313" key="7">
    <source>
        <dbReference type="EMBL" id="AAF23725.1"/>
    </source>
</evidence>
<dbReference type="AlphaFoldDB" id="Q9SE31"/>
<dbReference type="Pfam" id="PF00139">
    <property type="entry name" value="Lectin_legB"/>
    <property type="match status" value="1"/>
</dbReference>
<dbReference type="PANTHER" id="PTHR32401:SF45">
    <property type="entry name" value="LECTIN"/>
    <property type="match status" value="1"/>
</dbReference>
<dbReference type="InterPro" id="IPR013320">
    <property type="entry name" value="ConA-like_dom_sf"/>
</dbReference>
<evidence type="ECO:0000256" key="3">
    <source>
        <dbReference type="ARBA" id="ARBA00022734"/>
    </source>
</evidence>
<dbReference type="InterPro" id="IPR000985">
    <property type="entry name" value="Lectin_LegA_CS"/>
</dbReference>
<dbReference type="InterPro" id="IPR016363">
    <property type="entry name" value="L-lectin"/>
</dbReference>
<feature type="domain" description="Legume lectin" evidence="6">
    <location>
        <begin position="25"/>
        <end position="249"/>
    </location>
</feature>
<dbReference type="GO" id="GO:0030246">
    <property type="term" value="F:carbohydrate binding"/>
    <property type="evidence" value="ECO:0007669"/>
    <property type="project" value="UniProtKB-KW"/>
</dbReference>
<feature type="chain" id="PRO_5004333450" evidence="5">
    <location>
        <begin position="22"/>
        <end position="260"/>
    </location>
</feature>
<evidence type="ECO:0000256" key="1">
    <source>
        <dbReference type="ARBA" id="ARBA00007606"/>
    </source>
</evidence>
<keyword evidence="3" id="KW-0430">Lectin</keyword>
<evidence type="ECO:0000256" key="5">
    <source>
        <dbReference type="SAM" id="SignalP"/>
    </source>
</evidence>
<organism evidence="7">
    <name type="scientific">Phaseolus vulgaris</name>
    <name type="common">Kidney bean</name>
    <name type="synonym">French bean</name>
    <dbReference type="NCBI Taxonomy" id="3885"/>
    <lineage>
        <taxon>Eukaryota</taxon>
        <taxon>Viridiplantae</taxon>
        <taxon>Streptophyta</taxon>
        <taxon>Embryophyta</taxon>
        <taxon>Tracheophyta</taxon>
        <taxon>Spermatophyta</taxon>
        <taxon>Magnoliopsida</taxon>
        <taxon>eudicotyledons</taxon>
        <taxon>Gunneridae</taxon>
        <taxon>Pentapetalae</taxon>
        <taxon>rosids</taxon>
        <taxon>fabids</taxon>
        <taxon>Fabales</taxon>
        <taxon>Fabaceae</taxon>
        <taxon>Papilionoideae</taxon>
        <taxon>50 kb inversion clade</taxon>
        <taxon>NPAAA clade</taxon>
        <taxon>indigoferoid/millettioid clade</taxon>
        <taxon>Phaseoleae</taxon>
        <taxon>Phaseolus</taxon>
    </lineage>
</organism>
<dbReference type="InterPro" id="IPR001220">
    <property type="entry name" value="Legume_lectin_dom"/>
</dbReference>
<dbReference type="PIRSF" id="PIRSF002690">
    <property type="entry name" value="L-type_lectin_plant"/>
    <property type="match status" value="1"/>
</dbReference>
<dbReference type="PANTHER" id="PTHR32401">
    <property type="entry name" value="CONCANAVALIN A-LIKE LECTIN FAMILY PROTEIN"/>
    <property type="match status" value="1"/>
</dbReference>
<comment type="similarity">
    <text evidence="1">Belongs to the leguminous lectin family.</text>
</comment>
<proteinExistence type="inferred from homology"/>
<dbReference type="InterPro" id="IPR050258">
    <property type="entry name" value="Leguminous_Lectin"/>
</dbReference>
<dbReference type="CDD" id="cd06899">
    <property type="entry name" value="lectin_legume_LecRK_Arcelin_ConA"/>
    <property type="match status" value="1"/>
</dbReference>
<reference evidence="7" key="1">
    <citation type="submission" date="1999-10" db="EMBL/GenBank/DDBJ databases">
        <title>Molecular characterization of a new arcelin-5 gene.</title>
        <authorList>
            <person name="Gerhardt I.R."/>
            <person name="Grossi de Sa M.F."/>
        </authorList>
    </citation>
    <scope>NUCLEOTIDE SEQUENCE</scope>
    <source>
        <tissue evidence="7">Leaf</tissue>
    </source>
</reference>
<dbReference type="SUPFAM" id="SSF49899">
    <property type="entry name" value="Concanavalin A-like lectins/glucanases"/>
    <property type="match status" value="1"/>
</dbReference>
<evidence type="ECO:0000259" key="6">
    <source>
        <dbReference type="Pfam" id="PF00139"/>
    </source>
</evidence>
<feature type="signal peptide" evidence="5">
    <location>
        <begin position="1"/>
        <end position="21"/>
    </location>
</feature>
<dbReference type="EMBL" id="AF193029">
    <property type="protein sequence ID" value="AAF23725.1"/>
    <property type="molecule type" value="Genomic_DNA"/>
</dbReference>
<keyword evidence="4" id="KW-0325">Glycoprotein</keyword>
<name>Q9SE31_PHAVU</name>
<protein>
    <submittedName>
        <fullName evidence="7">Arcelin 5c</fullName>
    </submittedName>
</protein>
<dbReference type="PROSITE" id="PS00308">
    <property type="entry name" value="LECTIN_LEGUME_ALPHA"/>
    <property type="match status" value="1"/>
</dbReference>
<keyword evidence="2 5" id="KW-0732">Signal</keyword>
<evidence type="ECO:0000256" key="4">
    <source>
        <dbReference type="ARBA" id="ARBA00023180"/>
    </source>
</evidence>
<accession>Q9SE31</accession>
<sequence>MASSNLLSLALFLVLLTHANSATETSFNFTSFHPDDPKLMLQGDATISTKGQLLLTSYYELSRVDSLGRALYSDPIQIKDNNNVASFDTKFTFIIRPETNGNSAYGLAFALVPVGSKPKGKGPYLGIFNDTTPEPDARTVAVVFNTLRNRIDIDVNAIKPYANEKCDFHKYNGEKTDVQITYDSSKNDLRVFLHFTVSQVKCSVSATVQLEKEVNEWVSVGFSATSGLTENTTETHDVLSWSFSSKFRNKLSNILLNNIL</sequence>
<evidence type="ECO:0000256" key="2">
    <source>
        <dbReference type="ARBA" id="ARBA00022729"/>
    </source>
</evidence>